<dbReference type="SUPFAM" id="SSF55961">
    <property type="entry name" value="Bet v1-like"/>
    <property type="match status" value="1"/>
</dbReference>
<dbReference type="OrthoDB" id="3371087at2"/>
<reference evidence="1" key="1">
    <citation type="submission" date="2019-09" db="EMBL/GenBank/DDBJ databases">
        <authorList>
            <person name="Li J."/>
        </authorList>
    </citation>
    <scope>NUCLEOTIDE SEQUENCE [LARGE SCALE GENOMIC DNA]</scope>
    <source>
        <strain evidence="1">NRBC 14897</strain>
    </source>
</reference>
<dbReference type="RefSeq" id="WP_129185785.1">
    <property type="nucleotide sequence ID" value="NZ_JAGIOG010000001.1"/>
</dbReference>
<protein>
    <submittedName>
        <fullName evidence="1">Polyketide cyclase</fullName>
    </submittedName>
</protein>
<organism evidence="1 2">
    <name type="scientific">Aeromicrobium fastidiosum</name>
    <dbReference type="NCBI Taxonomy" id="52699"/>
    <lineage>
        <taxon>Bacteria</taxon>
        <taxon>Bacillati</taxon>
        <taxon>Actinomycetota</taxon>
        <taxon>Actinomycetes</taxon>
        <taxon>Propionibacteriales</taxon>
        <taxon>Nocardioidaceae</taxon>
        <taxon>Aeromicrobium</taxon>
    </lineage>
</organism>
<dbReference type="InterPro" id="IPR019587">
    <property type="entry name" value="Polyketide_cyclase/dehydratase"/>
</dbReference>
<dbReference type="InterPro" id="IPR023393">
    <property type="entry name" value="START-like_dom_sf"/>
</dbReference>
<dbReference type="EMBL" id="SDPP02000004">
    <property type="protein sequence ID" value="KAA1374580.1"/>
    <property type="molecule type" value="Genomic_DNA"/>
</dbReference>
<gene>
    <name evidence="1" type="ORF">ESP62_014365</name>
</gene>
<dbReference type="Proteomes" id="UP001515100">
    <property type="component" value="Unassembled WGS sequence"/>
</dbReference>
<comment type="caution">
    <text evidence="1">The sequence shown here is derived from an EMBL/GenBank/DDBJ whole genome shotgun (WGS) entry which is preliminary data.</text>
</comment>
<evidence type="ECO:0000313" key="1">
    <source>
        <dbReference type="EMBL" id="KAA1374580.1"/>
    </source>
</evidence>
<sequence length="147" mass="16433">MHVERTFTVSRSVEDVFDYLSDFENTNHWDPGTIQTRRTGGDGGIGTTYANRSSFAGREVELTYETIGFDRPTFFSARGTNRQSTATDTMTFTRDGDRTQIHYRADFQFRGIVKYLAPLVVKPKLAALADETVEHIRGALEGEGGLA</sequence>
<evidence type="ECO:0000313" key="2">
    <source>
        <dbReference type="Proteomes" id="UP001515100"/>
    </source>
</evidence>
<proteinExistence type="predicted"/>
<accession>A0A641AJU1</accession>
<dbReference type="Pfam" id="PF10604">
    <property type="entry name" value="Polyketide_cyc2"/>
    <property type="match status" value="1"/>
</dbReference>
<keyword evidence="2" id="KW-1185">Reference proteome</keyword>
<dbReference type="AlphaFoldDB" id="A0A641AJU1"/>
<name>A0A641AJU1_9ACTN</name>
<dbReference type="Gene3D" id="3.30.530.20">
    <property type="match status" value="1"/>
</dbReference>